<dbReference type="GeneID" id="30203775"/>
<evidence type="ECO:0000313" key="2">
    <source>
        <dbReference type="Proteomes" id="UP000094112"/>
    </source>
</evidence>
<organism evidence="1 2">
    <name type="scientific">Wickerhamomyces anomalus (strain ATCC 58044 / CBS 1984 / NCYC 433 / NRRL Y-366-8)</name>
    <name type="common">Yeast</name>
    <name type="synonym">Hansenula anomala</name>
    <dbReference type="NCBI Taxonomy" id="683960"/>
    <lineage>
        <taxon>Eukaryota</taxon>
        <taxon>Fungi</taxon>
        <taxon>Dikarya</taxon>
        <taxon>Ascomycota</taxon>
        <taxon>Saccharomycotina</taxon>
        <taxon>Saccharomycetes</taxon>
        <taxon>Phaffomycetales</taxon>
        <taxon>Wickerhamomycetaceae</taxon>
        <taxon>Wickerhamomyces</taxon>
    </lineage>
</organism>
<evidence type="ECO:0000313" key="1">
    <source>
        <dbReference type="EMBL" id="ODQ57416.1"/>
    </source>
</evidence>
<sequence length="74" mass="8502">MRSTKTSKCQRKNSNGDQILNLRWQKPKILSCRSFSGAHLEIPFALCRRSLTVTDLVLKGKHSSRKVNKHTSMF</sequence>
<protein>
    <submittedName>
        <fullName evidence="1">Uncharacterized protein</fullName>
    </submittedName>
</protein>
<proteinExistence type="predicted"/>
<dbReference type="Proteomes" id="UP000094112">
    <property type="component" value="Unassembled WGS sequence"/>
</dbReference>
<gene>
    <name evidence="1" type="ORF">WICANDRAFT_96712</name>
</gene>
<name>A0A1E3NWA2_WICAA</name>
<dbReference type="AlphaFoldDB" id="A0A1E3NWA2"/>
<keyword evidence="2" id="KW-1185">Reference proteome</keyword>
<dbReference type="EMBL" id="KV454213">
    <property type="protein sequence ID" value="ODQ57416.1"/>
    <property type="molecule type" value="Genomic_DNA"/>
</dbReference>
<accession>A0A1E3NWA2</accession>
<dbReference type="RefSeq" id="XP_019036623.1">
    <property type="nucleotide sequence ID" value="XM_019186529.1"/>
</dbReference>
<reference evidence="1 2" key="1">
    <citation type="journal article" date="2016" name="Proc. Natl. Acad. Sci. U.S.A.">
        <title>Comparative genomics of biotechnologically important yeasts.</title>
        <authorList>
            <person name="Riley R."/>
            <person name="Haridas S."/>
            <person name="Wolfe K.H."/>
            <person name="Lopes M.R."/>
            <person name="Hittinger C.T."/>
            <person name="Goeker M."/>
            <person name="Salamov A.A."/>
            <person name="Wisecaver J.H."/>
            <person name="Long T.M."/>
            <person name="Calvey C.H."/>
            <person name="Aerts A.L."/>
            <person name="Barry K.W."/>
            <person name="Choi C."/>
            <person name="Clum A."/>
            <person name="Coughlan A.Y."/>
            <person name="Deshpande S."/>
            <person name="Douglass A.P."/>
            <person name="Hanson S.J."/>
            <person name="Klenk H.-P."/>
            <person name="LaButti K.M."/>
            <person name="Lapidus A."/>
            <person name="Lindquist E.A."/>
            <person name="Lipzen A.M."/>
            <person name="Meier-Kolthoff J.P."/>
            <person name="Ohm R.A."/>
            <person name="Otillar R.P."/>
            <person name="Pangilinan J.L."/>
            <person name="Peng Y."/>
            <person name="Rokas A."/>
            <person name="Rosa C.A."/>
            <person name="Scheuner C."/>
            <person name="Sibirny A.A."/>
            <person name="Slot J.C."/>
            <person name="Stielow J.B."/>
            <person name="Sun H."/>
            <person name="Kurtzman C.P."/>
            <person name="Blackwell M."/>
            <person name="Grigoriev I.V."/>
            <person name="Jeffries T.W."/>
        </authorList>
    </citation>
    <scope>NUCLEOTIDE SEQUENCE [LARGE SCALE GENOMIC DNA]</scope>
    <source>
        <strain evidence="2">ATCC 58044 / CBS 1984 / NCYC 433 / NRRL Y-366-8</strain>
    </source>
</reference>